<dbReference type="AlphaFoldDB" id="A0A5J9U646"/>
<dbReference type="SUPFAM" id="SSF50685">
    <property type="entry name" value="Barwin-like endoglucanases"/>
    <property type="match status" value="1"/>
</dbReference>
<dbReference type="Proteomes" id="UP000324897">
    <property type="component" value="Chromosome 7"/>
</dbReference>
<dbReference type="PANTHER" id="PTHR33191">
    <property type="entry name" value="RIPENING-RELATED PROTEIN 2-RELATED"/>
    <property type="match status" value="1"/>
</dbReference>
<gene>
    <name evidence="5" type="ORF">EJB05_34871</name>
</gene>
<dbReference type="Gramene" id="TVU18758">
    <property type="protein sequence ID" value="TVU18758"/>
    <property type="gene ID" value="EJB05_34871"/>
</dbReference>
<dbReference type="InterPro" id="IPR036908">
    <property type="entry name" value="RlpA-like_sf"/>
</dbReference>
<evidence type="ECO:0000313" key="5">
    <source>
        <dbReference type="EMBL" id="TVU18758.1"/>
    </source>
</evidence>
<dbReference type="EMBL" id="RWGY01000029">
    <property type="protein sequence ID" value="TVU18758.1"/>
    <property type="molecule type" value="Genomic_DNA"/>
</dbReference>
<dbReference type="OrthoDB" id="406505at2759"/>
<accession>A0A5J9U646</accession>
<evidence type="ECO:0000313" key="6">
    <source>
        <dbReference type="Proteomes" id="UP000324897"/>
    </source>
</evidence>
<dbReference type="InterPro" id="IPR039271">
    <property type="entry name" value="Kiwellin-like"/>
</dbReference>
<comment type="subcellular location">
    <subcellularLocation>
        <location evidence="1">Secreted</location>
    </subcellularLocation>
</comment>
<keyword evidence="6" id="KW-1185">Reference proteome</keyword>
<evidence type="ECO:0000256" key="3">
    <source>
        <dbReference type="ARBA" id="ARBA00022525"/>
    </source>
</evidence>
<keyword evidence="4" id="KW-0732">Signal</keyword>
<name>A0A5J9U646_9POAL</name>
<dbReference type="PANTHER" id="PTHR33191:SF27">
    <property type="entry name" value="RIPENING-RELATED PROTEIN 3"/>
    <property type="match status" value="1"/>
</dbReference>
<evidence type="ECO:0000256" key="1">
    <source>
        <dbReference type="ARBA" id="ARBA00004613"/>
    </source>
</evidence>
<dbReference type="Pfam" id="PF24300">
    <property type="entry name" value="KWL1"/>
    <property type="match status" value="1"/>
</dbReference>
<dbReference type="GO" id="GO:0005576">
    <property type="term" value="C:extracellular region"/>
    <property type="evidence" value="ECO:0007669"/>
    <property type="project" value="UniProtKB-SubCell"/>
</dbReference>
<keyword evidence="3" id="KW-0964">Secreted</keyword>
<comment type="caution">
    <text evidence="5">The sequence shown here is derived from an EMBL/GenBank/DDBJ whole genome shotgun (WGS) entry which is preliminary data.</text>
</comment>
<dbReference type="Gene3D" id="2.40.40.10">
    <property type="entry name" value="RlpA-like domain"/>
    <property type="match status" value="1"/>
</dbReference>
<proteinExistence type="inferred from homology"/>
<evidence type="ECO:0000256" key="4">
    <source>
        <dbReference type="ARBA" id="ARBA00022729"/>
    </source>
</evidence>
<protein>
    <submittedName>
        <fullName evidence="5">Uncharacterized protein</fullName>
    </submittedName>
</protein>
<sequence length="164" mass="17732">MKKKPDLIVEGGEGEKRKFGWQQPLKCPVFGILFVLEMVGVAVVKVCRVLWCIRSAGQLNESNPSMRTAELADCFASGGDGGGTSACTGKFYGDNRKHIVIRVANGNTVRALVVDECDSTLGCDKEHNFEPPCGNRVVDGSLAVWMALGLNKDDGQVRVTWSEA</sequence>
<evidence type="ECO:0000256" key="2">
    <source>
        <dbReference type="ARBA" id="ARBA00005592"/>
    </source>
</evidence>
<organism evidence="5 6">
    <name type="scientific">Eragrostis curvula</name>
    <name type="common">weeping love grass</name>
    <dbReference type="NCBI Taxonomy" id="38414"/>
    <lineage>
        <taxon>Eukaryota</taxon>
        <taxon>Viridiplantae</taxon>
        <taxon>Streptophyta</taxon>
        <taxon>Embryophyta</taxon>
        <taxon>Tracheophyta</taxon>
        <taxon>Spermatophyta</taxon>
        <taxon>Magnoliopsida</taxon>
        <taxon>Liliopsida</taxon>
        <taxon>Poales</taxon>
        <taxon>Poaceae</taxon>
        <taxon>PACMAD clade</taxon>
        <taxon>Chloridoideae</taxon>
        <taxon>Eragrostideae</taxon>
        <taxon>Eragrostidinae</taxon>
        <taxon>Eragrostis</taxon>
    </lineage>
</organism>
<comment type="similarity">
    <text evidence="2">Belongs to the kiwellin family.</text>
</comment>
<feature type="non-terminal residue" evidence="5">
    <location>
        <position position="1"/>
    </location>
</feature>
<reference evidence="5 6" key="1">
    <citation type="journal article" date="2019" name="Sci. Rep.">
        <title>A high-quality genome of Eragrostis curvula grass provides insights into Poaceae evolution and supports new strategies to enhance forage quality.</title>
        <authorList>
            <person name="Carballo J."/>
            <person name="Santos B.A.C.M."/>
            <person name="Zappacosta D."/>
            <person name="Garbus I."/>
            <person name="Selva J.P."/>
            <person name="Gallo C.A."/>
            <person name="Diaz A."/>
            <person name="Albertini E."/>
            <person name="Caccamo M."/>
            <person name="Echenique V."/>
        </authorList>
    </citation>
    <scope>NUCLEOTIDE SEQUENCE [LARGE SCALE GENOMIC DNA]</scope>
    <source>
        <strain evidence="6">cv. Victoria</strain>
        <tissue evidence="5">Leaf</tissue>
    </source>
</reference>